<sequence>MSTSAPFCRLPPAPVQMGVGKGIGLPEIWQGLALEDELSMGGYAANVRRHRRGVRCAVCGGYLAWGCSSGAGTDALASLPQYRSPSSLLRGAVSLDPLLMSTPAEYRPSAAVVAQAAGVPRILPRPRPRPRLRASSRCQDHPGKSTHIFLDIQGILTSSQGLNVEHAHANHECSDTSAVGVTHHHGRSSTSSNSLPRRSSPP</sequence>
<feature type="compositionally biased region" description="Low complexity" evidence="1">
    <location>
        <begin position="188"/>
        <end position="202"/>
    </location>
</feature>
<accession>A0A4Y9YHV6</accession>
<feature type="region of interest" description="Disordered" evidence="1">
    <location>
        <begin position="178"/>
        <end position="202"/>
    </location>
</feature>
<dbReference type="EMBL" id="SEOQ01000530">
    <property type="protein sequence ID" value="TFY61041.1"/>
    <property type="molecule type" value="Genomic_DNA"/>
</dbReference>
<organism evidence="2 3">
    <name type="scientific">Dentipellis fragilis</name>
    <dbReference type="NCBI Taxonomy" id="205917"/>
    <lineage>
        <taxon>Eukaryota</taxon>
        <taxon>Fungi</taxon>
        <taxon>Dikarya</taxon>
        <taxon>Basidiomycota</taxon>
        <taxon>Agaricomycotina</taxon>
        <taxon>Agaricomycetes</taxon>
        <taxon>Russulales</taxon>
        <taxon>Hericiaceae</taxon>
        <taxon>Dentipellis</taxon>
    </lineage>
</organism>
<evidence type="ECO:0000313" key="3">
    <source>
        <dbReference type="Proteomes" id="UP000298327"/>
    </source>
</evidence>
<reference evidence="2 3" key="1">
    <citation type="submission" date="2019-02" db="EMBL/GenBank/DDBJ databases">
        <title>Genome sequencing of the rare red list fungi Dentipellis fragilis.</title>
        <authorList>
            <person name="Buettner E."/>
            <person name="Kellner H."/>
        </authorList>
    </citation>
    <scope>NUCLEOTIDE SEQUENCE [LARGE SCALE GENOMIC DNA]</scope>
    <source>
        <strain evidence="2 3">DSM 105465</strain>
    </source>
</reference>
<name>A0A4Y9YHV6_9AGAM</name>
<dbReference type="AlphaFoldDB" id="A0A4Y9YHV6"/>
<dbReference type="Proteomes" id="UP000298327">
    <property type="component" value="Unassembled WGS sequence"/>
</dbReference>
<proteinExistence type="predicted"/>
<protein>
    <submittedName>
        <fullName evidence="2">Uncharacterized protein</fullName>
    </submittedName>
</protein>
<evidence type="ECO:0000256" key="1">
    <source>
        <dbReference type="SAM" id="MobiDB-lite"/>
    </source>
</evidence>
<feature type="compositionally biased region" description="Basic residues" evidence="1">
    <location>
        <begin position="124"/>
        <end position="134"/>
    </location>
</feature>
<evidence type="ECO:0000313" key="2">
    <source>
        <dbReference type="EMBL" id="TFY61041.1"/>
    </source>
</evidence>
<gene>
    <name evidence="2" type="ORF">EVG20_g7203</name>
</gene>
<feature type="region of interest" description="Disordered" evidence="1">
    <location>
        <begin position="122"/>
        <end position="144"/>
    </location>
</feature>
<comment type="caution">
    <text evidence="2">The sequence shown here is derived from an EMBL/GenBank/DDBJ whole genome shotgun (WGS) entry which is preliminary data.</text>
</comment>
<keyword evidence="3" id="KW-1185">Reference proteome</keyword>